<sequence length="88" mass="9369">MAGSHWGKEISSLQGSGDHRKGLFSTASGKVLKAYLSILGASGLLSTSDTFSTSIQYLSTFGALSTSGANLEDLIFYLFDVYAEFKSM</sequence>
<evidence type="ECO:0000313" key="2">
    <source>
        <dbReference type="EMBL" id="GAA0154085.1"/>
    </source>
</evidence>
<keyword evidence="3" id="KW-1185">Reference proteome</keyword>
<feature type="region of interest" description="Disordered" evidence="1">
    <location>
        <begin position="1"/>
        <end position="20"/>
    </location>
</feature>
<dbReference type="AlphaFoldDB" id="A0AAV3PUS5"/>
<name>A0AAV3PUS5_LITER</name>
<gene>
    <name evidence="2" type="ORF">LIER_12169</name>
</gene>
<organism evidence="2 3">
    <name type="scientific">Lithospermum erythrorhizon</name>
    <name type="common">Purple gromwell</name>
    <name type="synonym">Lithospermum officinale var. erythrorhizon</name>
    <dbReference type="NCBI Taxonomy" id="34254"/>
    <lineage>
        <taxon>Eukaryota</taxon>
        <taxon>Viridiplantae</taxon>
        <taxon>Streptophyta</taxon>
        <taxon>Embryophyta</taxon>
        <taxon>Tracheophyta</taxon>
        <taxon>Spermatophyta</taxon>
        <taxon>Magnoliopsida</taxon>
        <taxon>eudicotyledons</taxon>
        <taxon>Gunneridae</taxon>
        <taxon>Pentapetalae</taxon>
        <taxon>asterids</taxon>
        <taxon>lamiids</taxon>
        <taxon>Boraginales</taxon>
        <taxon>Boraginaceae</taxon>
        <taxon>Boraginoideae</taxon>
        <taxon>Lithospermeae</taxon>
        <taxon>Lithospermum</taxon>
    </lineage>
</organism>
<evidence type="ECO:0000313" key="3">
    <source>
        <dbReference type="Proteomes" id="UP001454036"/>
    </source>
</evidence>
<proteinExistence type="predicted"/>
<dbReference type="Proteomes" id="UP001454036">
    <property type="component" value="Unassembled WGS sequence"/>
</dbReference>
<protein>
    <submittedName>
        <fullName evidence="2">Uncharacterized protein</fullName>
    </submittedName>
</protein>
<reference evidence="2 3" key="1">
    <citation type="submission" date="2024-01" db="EMBL/GenBank/DDBJ databases">
        <title>The complete chloroplast genome sequence of Lithospermum erythrorhizon: insights into the phylogenetic relationship among Boraginaceae species and the maternal lineages of purple gromwells.</title>
        <authorList>
            <person name="Okada T."/>
            <person name="Watanabe K."/>
        </authorList>
    </citation>
    <scope>NUCLEOTIDE SEQUENCE [LARGE SCALE GENOMIC DNA]</scope>
</reference>
<dbReference type="EMBL" id="BAABME010002315">
    <property type="protein sequence ID" value="GAA0154085.1"/>
    <property type="molecule type" value="Genomic_DNA"/>
</dbReference>
<accession>A0AAV3PUS5</accession>
<evidence type="ECO:0000256" key="1">
    <source>
        <dbReference type="SAM" id="MobiDB-lite"/>
    </source>
</evidence>
<comment type="caution">
    <text evidence="2">The sequence shown here is derived from an EMBL/GenBank/DDBJ whole genome shotgun (WGS) entry which is preliminary data.</text>
</comment>